<gene>
    <name evidence="2" type="ORF">AWB70_06252</name>
</gene>
<proteinExistence type="predicted"/>
<dbReference type="AlphaFoldDB" id="A0A158JBF1"/>
<dbReference type="RefSeq" id="WP_075644236.1">
    <property type="nucleotide sequence ID" value="NZ_FCNY02000023.1"/>
</dbReference>
<dbReference type="CDD" id="cd02440">
    <property type="entry name" value="AdoMet_MTases"/>
    <property type="match status" value="1"/>
</dbReference>
<evidence type="ECO:0000313" key="3">
    <source>
        <dbReference type="Proteomes" id="UP000054740"/>
    </source>
</evidence>
<name>A0A158JBF1_CABCO</name>
<evidence type="ECO:0000313" key="2">
    <source>
        <dbReference type="EMBL" id="SAL66168.1"/>
    </source>
</evidence>
<evidence type="ECO:0000259" key="1">
    <source>
        <dbReference type="Pfam" id="PF13847"/>
    </source>
</evidence>
<dbReference type="SUPFAM" id="SSF53335">
    <property type="entry name" value="S-adenosyl-L-methionine-dependent methyltransferases"/>
    <property type="match status" value="1"/>
</dbReference>
<dbReference type="Pfam" id="PF13847">
    <property type="entry name" value="Methyltransf_31"/>
    <property type="match status" value="1"/>
</dbReference>
<dbReference type="Proteomes" id="UP000054740">
    <property type="component" value="Unassembled WGS sequence"/>
</dbReference>
<dbReference type="InterPro" id="IPR029063">
    <property type="entry name" value="SAM-dependent_MTases_sf"/>
</dbReference>
<dbReference type="Gene3D" id="3.40.50.150">
    <property type="entry name" value="Vaccinia Virus protein VP39"/>
    <property type="match status" value="1"/>
</dbReference>
<feature type="domain" description="Methyltransferase" evidence="1">
    <location>
        <begin position="73"/>
        <end position="184"/>
    </location>
</feature>
<organism evidence="2 3">
    <name type="scientific">Caballeronia cordobensis</name>
    <name type="common">Burkholderia cordobensis</name>
    <dbReference type="NCBI Taxonomy" id="1353886"/>
    <lineage>
        <taxon>Bacteria</taxon>
        <taxon>Pseudomonadati</taxon>
        <taxon>Pseudomonadota</taxon>
        <taxon>Betaproteobacteria</taxon>
        <taxon>Burkholderiales</taxon>
        <taxon>Burkholderiaceae</taxon>
        <taxon>Caballeronia</taxon>
    </lineage>
</organism>
<protein>
    <recommendedName>
        <fullName evidence="1">Methyltransferase domain-containing protein</fullName>
    </recommendedName>
</protein>
<dbReference type="InterPro" id="IPR025714">
    <property type="entry name" value="Methyltranfer_dom"/>
</dbReference>
<keyword evidence="3" id="KW-1185">Reference proteome</keyword>
<sequence length="445" mass="50801">MDDSKISGLDPRALCLGDSCFLDDEFLLSTKELFFRYFGGMRNSGTNSYELDRISSAIFYLRSLLKRKGVTGKNKVALEIGSGKGMKSIALADLFERYIGIEINQLDLRQAEERNREFGTGSVDFICGNATDILENADAHGIPQKIDVLILYAVLEHLTLQERTTVLEIADKVMQSGGQVLVMEAPNRLIPFDSHTFQGHFFNWLPDEPANELARAEAQDPQIKKMLIPWHEPDAHVRLARAGRGVSYHDFSDFLRDPESGCAFLADGFDVEMLNIEPFDYQQFQLFGYLDANVQNVNAFVFSRRWLDFIMEKRRPYRNYQIKKFISPHWPNWAKFDRPPLFWQPVAVILSSCNPRWTYEAETEFVSEITLLFGAPEKRGRMHIFVNGGKLYEIDVLGLVTSKPTIWHNDHSVKLTVNTVIQELRIEIDVSDGPILFQGCVLSIS</sequence>
<dbReference type="EMBL" id="FCNY02000023">
    <property type="protein sequence ID" value="SAL66168.1"/>
    <property type="molecule type" value="Genomic_DNA"/>
</dbReference>
<reference evidence="3" key="1">
    <citation type="submission" date="2016-01" db="EMBL/GenBank/DDBJ databases">
        <authorList>
            <person name="Peeters C."/>
        </authorList>
    </citation>
    <scope>NUCLEOTIDE SEQUENCE [LARGE SCALE GENOMIC DNA]</scope>
</reference>
<accession>A0A158JBF1</accession>